<keyword evidence="5" id="KW-0732">Signal</keyword>
<feature type="transmembrane region" description="Helical" evidence="16">
    <location>
        <begin position="57"/>
        <end position="82"/>
    </location>
</feature>
<dbReference type="PROSITE" id="PS50110">
    <property type="entry name" value="RESPONSE_REGULATORY"/>
    <property type="match status" value="1"/>
</dbReference>
<keyword evidence="16" id="KW-1133">Transmembrane helix</keyword>
<evidence type="ECO:0000256" key="2">
    <source>
        <dbReference type="ARBA" id="ARBA00012438"/>
    </source>
</evidence>
<evidence type="ECO:0000256" key="5">
    <source>
        <dbReference type="ARBA" id="ARBA00022729"/>
    </source>
</evidence>
<dbReference type="InterPro" id="IPR003661">
    <property type="entry name" value="HisK_dim/P_dom"/>
</dbReference>
<feature type="domain" description="Response regulatory" evidence="18">
    <location>
        <begin position="413"/>
        <end position="532"/>
    </location>
</feature>
<keyword evidence="4" id="KW-0808">Transferase</keyword>
<sequence length="538" mass="58652">MNNVNEYLPHGFCIAWNPQLLAMHVISDLLIAIAYFSIPLGILYVARRRPDAVFQPIYYLFAAFILACGVTHVMGILTLWIPLYYAQGIAKVVTALVSVTTAIYLVPKLKHIMALPDLGKLTQINSTLAQEVESRRQSETSLRHSQELALQAQKTQAAFLANMSHEIRTPMNGVLGTLDLLLDTELKPEQHQLASASKRSAGLLLSLLNDILDISKVESGLMVLREGELQLADLFTDVNAALSCEASNKGIALLCPSESLPASVYLGDAVRMRQVLLNLVGNSVKFTDQGQVEVSCREVSRTGAQAVLEFRVKDSGIGIAPEHQQNLFRRFTQVDNSTTRRAQGSGLGLAIVKELVELMGGQVRLSSEPGQGTEVVFSLKLAVLSDEVKTTSAPLPVPAAPVHPEPVPSFLGRVLVVEDSVMNQMVVCKVLERLGLESKVANNGQEAIDMLRSEAFDLVLMDGQMPVMDGYEATTLIRRGSVPGVNTRIPVVALTAHAMVGEDKKCFDAGMNDYLIKPLDRSKLIEVLAKYLKRSEGT</sequence>
<dbReference type="FunFam" id="3.30.565.10:FF:000010">
    <property type="entry name" value="Sensor histidine kinase RcsC"/>
    <property type="match status" value="1"/>
</dbReference>
<keyword evidence="16" id="KW-0472">Membrane</keyword>
<dbReference type="Gene3D" id="3.40.50.2300">
    <property type="match status" value="1"/>
</dbReference>
<comment type="function">
    <text evidence="11">Member of the two-component regulatory system BvgS/BvgA. Phosphorylates BvgA via a four-step phosphorelay in response to environmental signals.</text>
</comment>
<dbReference type="SUPFAM" id="SSF55874">
    <property type="entry name" value="ATPase domain of HSP90 chaperone/DNA topoisomerase II/histidine kinase"/>
    <property type="match status" value="1"/>
</dbReference>
<feature type="domain" description="Histidine kinase" evidence="17">
    <location>
        <begin position="162"/>
        <end position="383"/>
    </location>
</feature>
<dbReference type="CDD" id="cd17546">
    <property type="entry name" value="REC_hyHK_CKI1_RcsC-like"/>
    <property type="match status" value="1"/>
</dbReference>
<dbReference type="EMBL" id="AP028947">
    <property type="protein sequence ID" value="BET27647.1"/>
    <property type="molecule type" value="Genomic_DNA"/>
</dbReference>
<dbReference type="CDD" id="cd00082">
    <property type="entry name" value="HisKA"/>
    <property type="match status" value="1"/>
</dbReference>
<comment type="subunit">
    <text evidence="12">At low DSF concentrations, interacts with RpfF.</text>
</comment>
<dbReference type="SMART" id="SM00387">
    <property type="entry name" value="HATPase_c"/>
    <property type="match status" value="1"/>
</dbReference>
<evidence type="ECO:0000256" key="3">
    <source>
        <dbReference type="ARBA" id="ARBA00022553"/>
    </source>
</evidence>
<dbReference type="InterPro" id="IPR003594">
    <property type="entry name" value="HATPase_dom"/>
</dbReference>
<dbReference type="PANTHER" id="PTHR45339">
    <property type="entry name" value="HYBRID SIGNAL TRANSDUCTION HISTIDINE KINASE J"/>
    <property type="match status" value="1"/>
</dbReference>
<evidence type="ECO:0000256" key="10">
    <source>
        <dbReference type="ARBA" id="ARBA00023026"/>
    </source>
</evidence>
<feature type="modified residue" description="4-aspartylphosphate" evidence="15">
    <location>
        <position position="462"/>
    </location>
</feature>
<feature type="transmembrane region" description="Helical" evidence="16">
    <location>
        <begin position="20"/>
        <end position="45"/>
    </location>
</feature>
<reference evidence="19 20" key="1">
    <citation type="submission" date="2023-10" db="EMBL/GenBank/DDBJ databases">
        <title>Complete Genome Sequence of Limnobacter thiooxidans CS-K2T, Isolated from freshwater lake sediments in Bavaria, Germany.</title>
        <authorList>
            <person name="Naruki M."/>
            <person name="Watanabe A."/>
            <person name="Warashina T."/>
            <person name="Morita T."/>
            <person name="Arakawa K."/>
        </authorList>
    </citation>
    <scope>NUCLEOTIDE SEQUENCE [LARGE SCALE GENOMIC DNA]</scope>
    <source>
        <strain evidence="19 20">CS-K2</strain>
    </source>
</reference>
<dbReference type="KEGG" id="lto:RGQ30_31480"/>
<dbReference type="Gene3D" id="1.10.287.130">
    <property type="match status" value="1"/>
</dbReference>
<dbReference type="SUPFAM" id="SSF52172">
    <property type="entry name" value="CheY-like"/>
    <property type="match status" value="1"/>
</dbReference>
<keyword evidence="7" id="KW-0418">Kinase</keyword>
<evidence type="ECO:0000256" key="8">
    <source>
        <dbReference type="ARBA" id="ARBA00022840"/>
    </source>
</evidence>
<evidence type="ECO:0000256" key="15">
    <source>
        <dbReference type="PROSITE-ProRule" id="PRU00169"/>
    </source>
</evidence>
<dbReference type="AlphaFoldDB" id="A0AA86J0Z0"/>
<dbReference type="InterPro" id="IPR058544">
    <property type="entry name" value="ETR1_N"/>
</dbReference>
<dbReference type="CDD" id="cd16922">
    <property type="entry name" value="HATPase_EvgS-ArcB-TorS-like"/>
    <property type="match status" value="1"/>
</dbReference>
<keyword evidence="10" id="KW-0843">Virulence</keyword>
<protein>
    <recommendedName>
        <fullName evidence="13">Sensory/regulatory protein RpfC</fullName>
        <ecNumber evidence="2">2.7.13.3</ecNumber>
    </recommendedName>
    <alternativeName>
        <fullName evidence="14">Virulence sensor protein BvgS</fullName>
    </alternativeName>
</protein>
<evidence type="ECO:0000256" key="13">
    <source>
        <dbReference type="ARBA" id="ARBA00068150"/>
    </source>
</evidence>
<dbReference type="SMART" id="SM00388">
    <property type="entry name" value="HisKA"/>
    <property type="match status" value="1"/>
</dbReference>
<evidence type="ECO:0000256" key="9">
    <source>
        <dbReference type="ARBA" id="ARBA00023012"/>
    </source>
</evidence>
<dbReference type="InterPro" id="IPR004358">
    <property type="entry name" value="Sig_transdc_His_kin-like_C"/>
</dbReference>
<dbReference type="PROSITE" id="PS50109">
    <property type="entry name" value="HIS_KIN"/>
    <property type="match status" value="1"/>
</dbReference>
<keyword evidence="20" id="KW-1185">Reference proteome</keyword>
<evidence type="ECO:0000256" key="6">
    <source>
        <dbReference type="ARBA" id="ARBA00022741"/>
    </source>
</evidence>
<comment type="catalytic activity">
    <reaction evidence="1">
        <text>ATP + protein L-histidine = ADP + protein N-phospho-L-histidine.</text>
        <dbReference type="EC" id="2.7.13.3"/>
    </reaction>
</comment>
<keyword evidence="16" id="KW-0812">Transmembrane</keyword>
<dbReference type="SUPFAM" id="SSF47384">
    <property type="entry name" value="Homodimeric domain of signal transducing histidine kinase"/>
    <property type="match status" value="1"/>
</dbReference>
<dbReference type="Gene3D" id="3.30.565.10">
    <property type="entry name" value="Histidine kinase-like ATPase, C-terminal domain"/>
    <property type="match status" value="1"/>
</dbReference>
<evidence type="ECO:0000256" key="1">
    <source>
        <dbReference type="ARBA" id="ARBA00000085"/>
    </source>
</evidence>
<dbReference type="Pfam" id="PF00072">
    <property type="entry name" value="Response_reg"/>
    <property type="match status" value="1"/>
</dbReference>
<dbReference type="Pfam" id="PF00512">
    <property type="entry name" value="HisKA"/>
    <property type="match status" value="1"/>
</dbReference>
<keyword evidence="6" id="KW-0547">Nucleotide-binding</keyword>
<organism evidence="19 20">
    <name type="scientific">Limnobacter thiooxidans</name>
    <dbReference type="NCBI Taxonomy" id="131080"/>
    <lineage>
        <taxon>Bacteria</taxon>
        <taxon>Pseudomonadati</taxon>
        <taxon>Pseudomonadota</taxon>
        <taxon>Betaproteobacteria</taxon>
        <taxon>Burkholderiales</taxon>
        <taxon>Burkholderiaceae</taxon>
        <taxon>Limnobacter</taxon>
    </lineage>
</organism>
<keyword evidence="9" id="KW-0902">Two-component regulatory system</keyword>
<dbReference type="PANTHER" id="PTHR45339:SF5">
    <property type="entry name" value="HISTIDINE KINASE"/>
    <property type="match status" value="1"/>
</dbReference>
<dbReference type="GO" id="GO:0000155">
    <property type="term" value="F:phosphorelay sensor kinase activity"/>
    <property type="evidence" value="ECO:0007669"/>
    <property type="project" value="InterPro"/>
</dbReference>
<dbReference type="RefSeq" id="WP_130557293.1">
    <property type="nucleotide sequence ID" value="NZ_AP028947.1"/>
</dbReference>
<proteinExistence type="predicted"/>
<dbReference type="InterPro" id="IPR036097">
    <property type="entry name" value="HisK_dim/P_sf"/>
</dbReference>
<evidence type="ECO:0000256" key="7">
    <source>
        <dbReference type="ARBA" id="ARBA00022777"/>
    </source>
</evidence>
<evidence type="ECO:0000256" key="12">
    <source>
        <dbReference type="ARBA" id="ARBA00064003"/>
    </source>
</evidence>
<evidence type="ECO:0000313" key="20">
    <source>
        <dbReference type="Proteomes" id="UP001329151"/>
    </source>
</evidence>
<evidence type="ECO:0000256" key="14">
    <source>
        <dbReference type="ARBA" id="ARBA00070152"/>
    </source>
</evidence>
<gene>
    <name evidence="19" type="ORF">RGQ30_31480</name>
</gene>
<evidence type="ECO:0000313" key="19">
    <source>
        <dbReference type="EMBL" id="BET27647.1"/>
    </source>
</evidence>
<keyword evidence="8" id="KW-0067">ATP-binding</keyword>
<name>A0AA86J0Z0_9BURK</name>
<accession>A0AA86J0Z0</accession>
<dbReference type="Proteomes" id="UP001329151">
    <property type="component" value="Chromosome"/>
</dbReference>
<keyword evidence="3 15" id="KW-0597">Phosphoprotein</keyword>
<dbReference type="InterPro" id="IPR001789">
    <property type="entry name" value="Sig_transdc_resp-reg_receiver"/>
</dbReference>
<dbReference type="EC" id="2.7.13.3" evidence="2"/>
<dbReference type="PRINTS" id="PR00344">
    <property type="entry name" value="BCTRLSENSOR"/>
</dbReference>
<dbReference type="SMART" id="SM00448">
    <property type="entry name" value="REC"/>
    <property type="match status" value="1"/>
</dbReference>
<dbReference type="InterPro" id="IPR005467">
    <property type="entry name" value="His_kinase_dom"/>
</dbReference>
<dbReference type="GO" id="GO:0005524">
    <property type="term" value="F:ATP binding"/>
    <property type="evidence" value="ECO:0007669"/>
    <property type="project" value="UniProtKB-KW"/>
</dbReference>
<evidence type="ECO:0000256" key="16">
    <source>
        <dbReference type="SAM" id="Phobius"/>
    </source>
</evidence>
<evidence type="ECO:0000256" key="4">
    <source>
        <dbReference type="ARBA" id="ARBA00022679"/>
    </source>
</evidence>
<dbReference type="Pfam" id="PF02518">
    <property type="entry name" value="HATPase_c"/>
    <property type="match status" value="1"/>
</dbReference>
<dbReference type="FunFam" id="1.10.287.130:FF:000002">
    <property type="entry name" value="Two-component osmosensing histidine kinase"/>
    <property type="match status" value="1"/>
</dbReference>
<dbReference type="InterPro" id="IPR036890">
    <property type="entry name" value="HATPase_C_sf"/>
</dbReference>
<evidence type="ECO:0000259" key="17">
    <source>
        <dbReference type="PROSITE" id="PS50109"/>
    </source>
</evidence>
<evidence type="ECO:0000259" key="18">
    <source>
        <dbReference type="PROSITE" id="PS50110"/>
    </source>
</evidence>
<dbReference type="InterPro" id="IPR011006">
    <property type="entry name" value="CheY-like_superfamily"/>
</dbReference>
<dbReference type="Pfam" id="PF25487">
    <property type="entry name" value="ETR1_N"/>
    <property type="match status" value="1"/>
</dbReference>
<evidence type="ECO:0000256" key="11">
    <source>
        <dbReference type="ARBA" id="ARBA00058004"/>
    </source>
</evidence>